<dbReference type="KEGG" id="fsi:Flexsi_0578"/>
<dbReference type="AlphaFoldDB" id="F8E9S4"/>
<feature type="domain" description="Phosphoadenosine phosphosulphate reductase" evidence="15">
    <location>
        <begin position="33"/>
        <end position="207"/>
    </location>
</feature>
<comment type="catalytic activity">
    <reaction evidence="13 14">
        <text>[thioredoxin]-disulfide + sulfite + AMP + 2 H(+) = adenosine 5'-phosphosulfate + [thioredoxin]-dithiol</text>
        <dbReference type="Rhea" id="RHEA:21976"/>
        <dbReference type="Rhea" id="RHEA-COMP:10698"/>
        <dbReference type="Rhea" id="RHEA-COMP:10700"/>
        <dbReference type="ChEBI" id="CHEBI:15378"/>
        <dbReference type="ChEBI" id="CHEBI:17359"/>
        <dbReference type="ChEBI" id="CHEBI:29950"/>
        <dbReference type="ChEBI" id="CHEBI:50058"/>
        <dbReference type="ChEBI" id="CHEBI:58243"/>
        <dbReference type="ChEBI" id="CHEBI:456215"/>
        <dbReference type="EC" id="1.8.4.10"/>
    </reaction>
</comment>
<dbReference type="InterPro" id="IPR014729">
    <property type="entry name" value="Rossmann-like_a/b/a_fold"/>
</dbReference>
<dbReference type="InterPro" id="IPR002500">
    <property type="entry name" value="PAPS_reduct_dom"/>
</dbReference>
<dbReference type="NCBIfam" id="NF002537">
    <property type="entry name" value="PRK02090.1"/>
    <property type="match status" value="1"/>
</dbReference>
<evidence type="ECO:0000256" key="3">
    <source>
        <dbReference type="ARBA" id="ARBA00022723"/>
    </source>
</evidence>
<evidence type="ECO:0000256" key="7">
    <source>
        <dbReference type="ARBA" id="ARBA00024298"/>
    </source>
</evidence>
<dbReference type="EC" id="1.8.4.10" evidence="9 14"/>
<keyword evidence="6 14" id="KW-0411">Iron-sulfur</keyword>
<evidence type="ECO:0000256" key="5">
    <source>
        <dbReference type="ARBA" id="ARBA00023004"/>
    </source>
</evidence>
<sequence length="235" mass="28077">MEYLRNIFEDLISYDENTLLENLLKNYSGCIAFSNGFNPEGQVILHLLSKYPDFKQIHVFTIDTGRLFEETYRLIEESEKFFGIKIRKYFPDYRELEEFITKEGVNCFYKSRELRKECCRIRKVEPMKRAVQGKSIWISGLRKQQSSFRKNLEMVSIDDKNHVVKVNPLINWSREEVWDYIKKHNIPYNELHTKAYLSIGCACCTRAVQAGESERDGRWWWEKDSKKECGLHYQI</sequence>
<protein>
    <recommendedName>
        <fullName evidence="10 14">Adenosine 5'-phosphosulfate reductase</fullName>
        <shortName evidence="14">APS reductase</shortName>
        <ecNumber evidence="9 14">1.8.4.10</ecNumber>
    </recommendedName>
    <alternativeName>
        <fullName evidence="12 14">5'-adenylylsulfate reductase</fullName>
    </alternativeName>
    <alternativeName>
        <fullName evidence="11 14">Thioredoxin-dependent 5'-adenylylsulfate reductase</fullName>
    </alternativeName>
</protein>
<name>F8E9S4_FLESM</name>
<dbReference type="Pfam" id="PF01507">
    <property type="entry name" value="PAPS_reduct"/>
    <property type="match status" value="1"/>
</dbReference>
<evidence type="ECO:0000259" key="15">
    <source>
        <dbReference type="Pfam" id="PF01507"/>
    </source>
</evidence>
<dbReference type="GO" id="GO:0005737">
    <property type="term" value="C:cytoplasm"/>
    <property type="evidence" value="ECO:0007669"/>
    <property type="project" value="UniProtKB-SubCell"/>
</dbReference>
<feature type="binding site" evidence="14">
    <location>
        <position position="118"/>
    </location>
    <ligand>
        <name>[4Fe-4S] cluster</name>
        <dbReference type="ChEBI" id="CHEBI:49883"/>
    </ligand>
</feature>
<keyword evidence="3 14" id="KW-0479">Metal-binding</keyword>
<dbReference type="GO" id="GO:0051539">
    <property type="term" value="F:4 iron, 4 sulfur cluster binding"/>
    <property type="evidence" value="ECO:0007669"/>
    <property type="project" value="UniProtKB-UniRule"/>
</dbReference>
<dbReference type="GO" id="GO:0043866">
    <property type="term" value="F:adenylyl-sulfate reductase (thioredoxin) activity"/>
    <property type="evidence" value="ECO:0007669"/>
    <property type="project" value="UniProtKB-EC"/>
</dbReference>
<dbReference type="PANTHER" id="PTHR46482:SF9">
    <property type="entry name" value="5'-ADENYLYLSULFATE REDUCTASE 1, CHLOROPLASTIC"/>
    <property type="match status" value="1"/>
</dbReference>
<evidence type="ECO:0000256" key="13">
    <source>
        <dbReference type="ARBA" id="ARBA00048441"/>
    </source>
</evidence>
<dbReference type="NCBIfam" id="TIGR00434">
    <property type="entry name" value="cysH"/>
    <property type="match status" value="1"/>
</dbReference>
<dbReference type="SUPFAM" id="SSF52402">
    <property type="entry name" value="Adenine nucleotide alpha hydrolases-like"/>
    <property type="match status" value="1"/>
</dbReference>
<dbReference type="RefSeq" id="WP_013885763.1">
    <property type="nucleotide sequence ID" value="NC_015672.1"/>
</dbReference>
<evidence type="ECO:0000256" key="11">
    <source>
        <dbReference type="ARBA" id="ARBA00030894"/>
    </source>
</evidence>
<keyword evidence="2 14" id="KW-0963">Cytoplasm</keyword>
<reference evidence="16 17" key="1">
    <citation type="journal article" date="2011" name="Stand. Genomic Sci.">
        <title>Genome sequence of the moderately thermophilic halophile Flexistipes sinusarabici strain (MAS10).</title>
        <authorList>
            <person name="Lapidus A."/>
            <person name="Chertkov O."/>
            <person name="Nolan M."/>
            <person name="Lucas S."/>
            <person name="Hammon N."/>
            <person name="Deshpande S."/>
            <person name="Cheng J.F."/>
            <person name="Tapia R."/>
            <person name="Han C."/>
            <person name="Goodwin L."/>
            <person name="Pitluck S."/>
            <person name="Liolios K."/>
            <person name="Pagani I."/>
            <person name="Ivanova N."/>
            <person name="Huntemann M."/>
            <person name="Mavromatis K."/>
            <person name="Mikhailova N."/>
            <person name="Pati A."/>
            <person name="Chen A."/>
            <person name="Palaniappan K."/>
            <person name="Land M."/>
            <person name="Hauser L."/>
            <person name="Brambilla E.M."/>
            <person name="Rohde M."/>
            <person name="Abt B."/>
            <person name="Spring S."/>
            <person name="Goker M."/>
            <person name="Bristow J."/>
            <person name="Eisen J.A."/>
            <person name="Markowitz V."/>
            <person name="Hugenholtz P."/>
            <person name="Kyrpides N.C."/>
            <person name="Klenk H.P."/>
            <person name="Woyke T."/>
        </authorList>
    </citation>
    <scope>NUCLEOTIDE SEQUENCE [LARGE SCALE GENOMIC DNA]</scope>
    <source>
        <strain evidence="17">DSM 4947 / MAS 10</strain>
    </source>
</reference>
<comment type="pathway">
    <text evidence="8 14">Sulfur metabolism; hydrogen sulfide biosynthesis; sulfite from sulfate.</text>
</comment>
<evidence type="ECO:0000256" key="10">
    <source>
        <dbReference type="ARBA" id="ARBA00029514"/>
    </source>
</evidence>
<dbReference type="InterPro" id="IPR004511">
    <property type="entry name" value="PAPS/APS_Rdtase"/>
</dbReference>
<proteinExistence type="inferred from homology"/>
<evidence type="ECO:0000256" key="12">
    <source>
        <dbReference type="ARBA" id="ARBA00032041"/>
    </source>
</evidence>
<evidence type="ECO:0000256" key="14">
    <source>
        <dbReference type="HAMAP-Rule" id="MF_00063"/>
    </source>
</evidence>
<organism evidence="16 17">
    <name type="scientific">Flexistipes sinusarabici (strain ATCC 49648 / DSM 4947 / MAS 10)</name>
    <dbReference type="NCBI Taxonomy" id="717231"/>
    <lineage>
        <taxon>Bacteria</taxon>
        <taxon>Pseudomonadati</taxon>
        <taxon>Deferribacterota</taxon>
        <taxon>Deferribacteres</taxon>
        <taxon>Deferribacterales</taxon>
        <taxon>Flexistipitaceae</taxon>
        <taxon>Flexistipes</taxon>
    </lineage>
</organism>
<evidence type="ECO:0000256" key="1">
    <source>
        <dbReference type="ARBA" id="ARBA00009732"/>
    </source>
</evidence>
<comment type="cofactor">
    <cofactor evidence="14">
        <name>[4Fe-4S] cluster</name>
        <dbReference type="ChEBI" id="CHEBI:49883"/>
    </cofactor>
    <text evidence="14">Binds 1 [4Fe-4S] cluster per subunit.</text>
</comment>
<evidence type="ECO:0000256" key="8">
    <source>
        <dbReference type="ARBA" id="ARBA00024327"/>
    </source>
</evidence>
<dbReference type="InterPro" id="IPR011798">
    <property type="entry name" value="APS_reductase"/>
</dbReference>
<dbReference type="GO" id="GO:0070814">
    <property type="term" value="P:hydrogen sulfide biosynthetic process"/>
    <property type="evidence" value="ECO:0007669"/>
    <property type="project" value="UniProtKB-UniRule"/>
</dbReference>
<dbReference type="OrthoDB" id="9794018at2"/>
<dbReference type="GO" id="GO:0046872">
    <property type="term" value="F:metal ion binding"/>
    <property type="evidence" value="ECO:0007669"/>
    <property type="project" value="UniProtKB-KW"/>
</dbReference>
<comment type="similarity">
    <text evidence="1 14">Belongs to the PAPS reductase family. CysH subfamily.</text>
</comment>
<comment type="function">
    <text evidence="7 14">Catalyzes the formation of sulfite from adenosine 5'-phosphosulfate (APS) using thioredoxin as an electron donor.</text>
</comment>
<dbReference type="EMBL" id="CP002858">
    <property type="protein sequence ID" value="AEI14257.1"/>
    <property type="molecule type" value="Genomic_DNA"/>
</dbReference>
<evidence type="ECO:0000256" key="6">
    <source>
        <dbReference type="ARBA" id="ARBA00023014"/>
    </source>
</evidence>
<dbReference type="HAMAP" id="MF_00063">
    <property type="entry name" value="CysH"/>
    <property type="match status" value="1"/>
</dbReference>
<dbReference type="Proteomes" id="UP000006621">
    <property type="component" value="Chromosome"/>
</dbReference>
<dbReference type="CDD" id="cd23945">
    <property type="entry name" value="PAPS_reductase"/>
    <property type="match status" value="1"/>
</dbReference>
<dbReference type="PIRSF" id="PIRSF000857">
    <property type="entry name" value="PAPS_reductase"/>
    <property type="match status" value="1"/>
</dbReference>
<evidence type="ECO:0000256" key="2">
    <source>
        <dbReference type="ARBA" id="ARBA00022490"/>
    </source>
</evidence>
<evidence type="ECO:0000313" key="17">
    <source>
        <dbReference type="Proteomes" id="UP000006621"/>
    </source>
</evidence>
<keyword evidence="5 14" id="KW-0408">Iron</keyword>
<dbReference type="STRING" id="717231.Flexsi_0578"/>
<dbReference type="Gene3D" id="3.40.50.620">
    <property type="entry name" value="HUPs"/>
    <property type="match status" value="1"/>
</dbReference>
<dbReference type="eggNOG" id="COG0175">
    <property type="taxonomic scope" value="Bacteria"/>
</dbReference>
<dbReference type="HOGENOM" id="CLU_044089_1_0_0"/>
<gene>
    <name evidence="14" type="primary">cysH</name>
    <name evidence="16" type="ordered locus">Flexsi_0578</name>
</gene>
<dbReference type="GO" id="GO:0019344">
    <property type="term" value="P:cysteine biosynthetic process"/>
    <property type="evidence" value="ECO:0007669"/>
    <property type="project" value="InterPro"/>
</dbReference>
<feature type="binding site" evidence="14">
    <location>
        <position position="204"/>
    </location>
    <ligand>
        <name>[4Fe-4S] cluster</name>
        <dbReference type="ChEBI" id="CHEBI:49883"/>
    </ligand>
</feature>
<feature type="binding site" evidence="14">
    <location>
        <position position="119"/>
    </location>
    <ligand>
        <name>[4Fe-4S] cluster</name>
        <dbReference type="ChEBI" id="CHEBI:49883"/>
    </ligand>
</feature>
<dbReference type="PANTHER" id="PTHR46482">
    <property type="entry name" value="5'-ADENYLYLSULFATE REDUCTASE 3, CHLOROPLASTIC"/>
    <property type="match status" value="1"/>
</dbReference>
<keyword evidence="17" id="KW-1185">Reference proteome</keyword>
<dbReference type="GO" id="GO:0019379">
    <property type="term" value="P:sulfate assimilation, phosphoadenylyl sulfate reduction by phosphoadenylyl-sulfate reductase (thioredoxin)"/>
    <property type="evidence" value="ECO:0007669"/>
    <property type="project" value="UniProtKB-UniRule"/>
</dbReference>
<reference evidence="17" key="2">
    <citation type="submission" date="2011-06" db="EMBL/GenBank/DDBJ databases">
        <title>The complete genome of Flexistipes sinusarabici DSM 4947.</title>
        <authorList>
            <person name="Lucas S."/>
            <person name="Han J."/>
            <person name="Lapidus A."/>
            <person name="Bruce D."/>
            <person name="Goodwin L."/>
            <person name="Pitluck S."/>
            <person name="Peters L."/>
            <person name="Kyrpides N."/>
            <person name="Mavromatis K."/>
            <person name="Ivanova N."/>
            <person name="Mikhailova N."/>
            <person name="Chertkov O."/>
            <person name="Detter J.C."/>
            <person name="Tapia R."/>
            <person name="Han C."/>
            <person name="Land M."/>
            <person name="Hauser L."/>
            <person name="Markowitz V."/>
            <person name="Cheng J.-F."/>
            <person name="Hugenholtz P."/>
            <person name="Woyke T."/>
            <person name="Wu D."/>
            <person name="Spring S."/>
            <person name="Schroeder M."/>
            <person name="Brambilla E."/>
            <person name="Klenk H.-P."/>
            <person name="Eisen J.A."/>
        </authorList>
    </citation>
    <scope>NUCLEOTIDE SEQUENCE [LARGE SCALE GENOMIC DNA]</scope>
    <source>
        <strain evidence="17">DSM 4947 / MAS 10</strain>
    </source>
</reference>
<evidence type="ECO:0000256" key="9">
    <source>
        <dbReference type="ARBA" id="ARBA00024386"/>
    </source>
</evidence>
<feature type="active site" description="Nucleophile; cysteine thiosulfonate intermediate" evidence="14">
    <location>
        <position position="229"/>
    </location>
</feature>
<dbReference type="NCBIfam" id="TIGR02055">
    <property type="entry name" value="APS_reductase"/>
    <property type="match status" value="1"/>
</dbReference>
<accession>F8E9S4</accession>
<evidence type="ECO:0000313" key="16">
    <source>
        <dbReference type="EMBL" id="AEI14257.1"/>
    </source>
</evidence>
<feature type="binding site" evidence="14">
    <location>
        <position position="201"/>
    </location>
    <ligand>
        <name>[4Fe-4S] cluster</name>
        <dbReference type="ChEBI" id="CHEBI:49883"/>
    </ligand>
</feature>
<comment type="subcellular location">
    <subcellularLocation>
        <location evidence="14">Cytoplasm</location>
    </subcellularLocation>
</comment>
<keyword evidence="4 14" id="KW-0560">Oxidoreductase</keyword>
<dbReference type="GO" id="GO:0004604">
    <property type="term" value="F:phosphoadenylyl-sulfate reductase (thioredoxin) activity"/>
    <property type="evidence" value="ECO:0007669"/>
    <property type="project" value="UniProtKB-UniRule"/>
</dbReference>
<evidence type="ECO:0000256" key="4">
    <source>
        <dbReference type="ARBA" id="ARBA00023002"/>
    </source>
</evidence>